<accession>A0A418PQE1</accession>
<evidence type="ECO:0000256" key="1">
    <source>
        <dbReference type="ARBA" id="ARBA00023002"/>
    </source>
</evidence>
<dbReference type="PANTHER" id="PTHR43157:SF31">
    <property type="entry name" value="PHOSPHATIDYLINOSITOL-GLYCAN BIOSYNTHESIS CLASS F PROTEIN"/>
    <property type="match status" value="1"/>
</dbReference>
<keyword evidence="3" id="KW-1185">Reference proteome</keyword>
<dbReference type="EMBL" id="QXML01000006">
    <property type="protein sequence ID" value="RIW14510.1"/>
    <property type="molecule type" value="Genomic_DNA"/>
</dbReference>
<dbReference type="RefSeq" id="WP_119478308.1">
    <property type="nucleotide sequence ID" value="NZ_QXML01000006.1"/>
</dbReference>
<organism evidence="2 3">
    <name type="scientific">Algoriphagus lacus</name>
    <dbReference type="NCBI Taxonomy" id="2056311"/>
    <lineage>
        <taxon>Bacteria</taxon>
        <taxon>Pseudomonadati</taxon>
        <taxon>Bacteroidota</taxon>
        <taxon>Cytophagia</taxon>
        <taxon>Cytophagales</taxon>
        <taxon>Cyclobacteriaceae</taxon>
        <taxon>Algoriphagus</taxon>
    </lineage>
</organism>
<dbReference type="AlphaFoldDB" id="A0A418PQE1"/>
<comment type="caution">
    <text evidence="2">The sequence shown here is derived from an EMBL/GenBank/DDBJ whole genome shotgun (WGS) entry which is preliminary data.</text>
</comment>
<evidence type="ECO:0000313" key="2">
    <source>
        <dbReference type="EMBL" id="RIW14510.1"/>
    </source>
</evidence>
<sequence>MNMTLVLTGSTSGIGWETLKALLPNTELVILPVRNLGKAEKMISKLPEKDKIHLVEMDLSVMASVKKGCAEILKLTDSIDVLINNAGGMFPAGKQTEEGLDLTFATNHLGHFLLTRELLSALKKGKAKIINVSSEAHWIASDPSRDFSLKKSSNTTSAYGRAKLFNILFTNELKTRFESIGISSFSLHPGAVRTAFGSETSGITKAIIRATQLFFISPKAGAQTTIFLAISPKDKLVNGAYYVRKKVKTPSSVARNPKISAGLWTYSEEILKSLGY</sequence>
<dbReference type="InterPro" id="IPR002347">
    <property type="entry name" value="SDR_fam"/>
</dbReference>
<proteinExistence type="predicted"/>
<dbReference type="SUPFAM" id="SSF51735">
    <property type="entry name" value="NAD(P)-binding Rossmann-fold domains"/>
    <property type="match status" value="1"/>
</dbReference>
<name>A0A418PQE1_9BACT</name>
<keyword evidence="1" id="KW-0560">Oxidoreductase</keyword>
<evidence type="ECO:0000313" key="3">
    <source>
        <dbReference type="Proteomes" id="UP000283522"/>
    </source>
</evidence>
<protein>
    <submittedName>
        <fullName evidence="2">SDR family NAD(P)-dependent oxidoreductase</fullName>
    </submittedName>
</protein>
<dbReference type="InterPro" id="IPR036291">
    <property type="entry name" value="NAD(P)-bd_dom_sf"/>
</dbReference>
<reference evidence="2 3" key="1">
    <citation type="submission" date="2018-09" db="EMBL/GenBank/DDBJ databases">
        <authorList>
            <person name="Wang X."/>
            <person name="Du Z."/>
        </authorList>
    </citation>
    <scope>NUCLEOTIDE SEQUENCE [LARGE SCALE GENOMIC DNA]</scope>
    <source>
        <strain evidence="2 3">N3</strain>
    </source>
</reference>
<dbReference type="Gene3D" id="3.40.50.720">
    <property type="entry name" value="NAD(P)-binding Rossmann-like Domain"/>
    <property type="match status" value="1"/>
</dbReference>
<gene>
    <name evidence="2" type="ORF">D0X99_13215</name>
</gene>
<dbReference type="Pfam" id="PF00106">
    <property type="entry name" value="adh_short"/>
    <property type="match status" value="1"/>
</dbReference>
<dbReference type="PRINTS" id="PR00081">
    <property type="entry name" value="GDHRDH"/>
</dbReference>
<dbReference type="Proteomes" id="UP000283522">
    <property type="component" value="Unassembled WGS sequence"/>
</dbReference>
<dbReference type="OrthoDB" id="597510at2"/>
<dbReference type="GO" id="GO:0016491">
    <property type="term" value="F:oxidoreductase activity"/>
    <property type="evidence" value="ECO:0007669"/>
    <property type="project" value="UniProtKB-KW"/>
</dbReference>
<dbReference type="PANTHER" id="PTHR43157">
    <property type="entry name" value="PHOSPHATIDYLINOSITOL-GLYCAN BIOSYNTHESIS CLASS F PROTEIN-RELATED"/>
    <property type="match status" value="1"/>
</dbReference>